<proteinExistence type="predicted"/>
<accession>A0A9P7SU04</accession>
<name>A0A9P7SU04_9HYPO</name>
<sequence length="130" mass="14836">MSVETERHLVDRQQQSPLVQLPAELARQIYAYIVPPQAHLYRDNATICAATCITPPSSNDYYCFDRRSHGDPSTAVWARRLRSSWGGHWRCEEVAKRLHPDAPNSRSHGHGQRQTQHDSAIALMASCRRM</sequence>
<evidence type="ECO:0000313" key="2">
    <source>
        <dbReference type="Proteomes" id="UP000748025"/>
    </source>
</evidence>
<gene>
    <name evidence="1" type="ORF">E4U43_004385</name>
</gene>
<dbReference type="AlphaFoldDB" id="A0A9P7SU04"/>
<dbReference type="Proteomes" id="UP000748025">
    <property type="component" value="Unassembled WGS sequence"/>
</dbReference>
<evidence type="ECO:0000313" key="1">
    <source>
        <dbReference type="EMBL" id="KAG5990027.1"/>
    </source>
</evidence>
<dbReference type="OrthoDB" id="4757095at2759"/>
<dbReference type="EMBL" id="SRPW01002852">
    <property type="protein sequence ID" value="KAG5990027.1"/>
    <property type="molecule type" value="Genomic_DNA"/>
</dbReference>
<organism evidence="1 2">
    <name type="scientific">Claviceps pusilla</name>
    <dbReference type="NCBI Taxonomy" id="123648"/>
    <lineage>
        <taxon>Eukaryota</taxon>
        <taxon>Fungi</taxon>
        <taxon>Dikarya</taxon>
        <taxon>Ascomycota</taxon>
        <taxon>Pezizomycotina</taxon>
        <taxon>Sordariomycetes</taxon>
        <taxon>Hypocreomycetidae</taxon>
        <taxon>Hypocreales</taxon>
        <taxon>Clavicipitaceae</taxon>
        <taxon>Claviceps</taxon>
    </lineage>
</organism>
<reference evidence="1" key="1">
    <citation type="journal article" date="2020" name="bioRxiv">
        <title>Whole genome comparisons of ergot fungi reveals the divergence and evolution of species within the genus Claviceps are the result of varying mechanisms driving genome evolution and host range expansion.</title>
        <authorList>
            <person name="Wyka S.A."/>
            <person name="Mondo S.J."/>
            <person name="Liu M."/>
            <person name="Dettman J."/>
            <person name="Nalam V."/>
            <person name="Broders K.D."/>
        </authorList>
    </citation>
    <scope>NUCLEOTIDE SEQUENCE</scope>
    <source>
        <strain evidence="1">CCC 602</strain>
    </source>
</reference>
<keyword evidence="2" id="KW-1185">Reference proteome</keyword>
<comment type="caution">
    <text evidence="1">The sequence shown here is derived from an EMBL/GenBank/DDBJ whole genome shotgun (WGS) entry which is preliminary data.</text>
</comment>
<protein>
    <submittedName>
        <fullName evidence="1">Uncharacterized protein</fullName>
    </submittedName>
</protein>